<dbReference type="HOGENOM" id="CLU_1304132_0_0_9"/>
<dbReference type="Proteomes" id="UP000007054">
    <property type="component" value="Chromosome"/>
</dbReference>
<keyword evidence="1" id="KW-0812">Transmembrane</keyword>
<dbReference type="KEGG" id="rch:RUM_10760"/>
<dbReference type="BioCyc" id="RCHA213810:RUM_RS05160-MONOMER"/>
<evidence type="ECO:0000313" key="3">
    <source>
        <dbReference type="Proteomes" id="UP000007054"/>
    </source>
</evidence>
<dbReference type="EMBL" id="FP929052">
    <property type="protein sequence ID" value="CBL17230.1"/>
    <property type="molecule type" value="Genomic_DNA"/>
</dbReference>
<dbReference type="RefSeq" id="WP_015558137.1">
    <property type="nucleotide sequence ID" value="NC_021039.1"/>
</dbReference>
<dbReference type="PATRIC" id="fig|213810.4.peg.974"/>
<dbReference type="PROSITE" id="PS51257">
    <property type="entry name" value="PROKAR_LIPOPROTEIN"/>
    <property type="match status" value="1"/>
</dbReference>
<reference evidence="2" key="1">
    <citation type="submission" date="2010-03" db="EMBL/GenBank/DDBJ databases">
        <title>The genome sequence of Ruminococcus sp. 18P13.</title>
        <authorList>
            <consortium name="metaHIT consortium -- http://www.metahit.eu/"/>
            <person name="Pajon A."/>
            <person name="Turner K."/>
            <person name="Parkhill J."/>
            <person name="Bernalier A."/>
        </authorList>
    </citation>
    <scope>NUCLEOTIDE SEQUENCE [LARGE SCALE GENOMIC DNA]</scope>
    <source>
        <strain evidence="2">Type strain: 18P13</strain>
    </source>
</reference>
<keyword evidence="3" id="KW-1185">Reference proteome</keyword>
<keyword evidence="1" id="KW-0472">Membrane</keyword>
<feature type="transmembrane region" description="Helical" evidence="1">
    <location>
        <begin position="29"/>
        <end position="50"/>
    </location>
</feature>
<evidence type="ECO:0000256" key="1">
    <source>
        <dbReference type="SAM" id="Phobius"/>
    </source>
</evidence>
<dbReference type="STRING" id="213810.RUM_10760"/>
<dbReference type="AlphaFoldDB" id="D4LC85"/>
<keyword evidence="1" id="KW-1133">Transmembrane helix</keyword>
<dbReference type="GeneID" id="83155823"/>
<feature type="transmembrane region" description="Helical" evidence="1">
    <location>
        <begin position="62"/>
        <end position="81"/>
    </location>
</feature>
<name>D4LC85_RUMC1</name>
<sequence length="211" mass="23175">MKGKDVLAALLFGAAGCWSAWHGLYYGQAGCALAAVLLLLCACMLLFRLLKQKPDGERKGSKFVGVLIFFAIASGLAMPFVNGVLAYRPAYTYPHYYASGRIPAFPAQIPDQAADVQFRVLGEGIIGRPSFMLSFRMDPERAAALQQETELLGTPVSNVADLIHIPADLAPDFLREQGLQDCSAYQIQDRYGKVSYAIFHNAQPLICYYQE</sequence>
<organism evidence="2 3">
    <name type="scientific">Ruminococcus champanellensis (strain DSM 18848 / JCM 17042 / KCTC 15320 / 18P13)</name>
    <dbReference type="NCBI Taxonomy" id="213810"/>
    <lineage>
        <taxon>Bacteria</taxon>
        <taxon>Bacillati</taxon>
        <taxon>Bacillota</taxon>
        <taxon>Clostridia</taxon>
        <taxon>Eubacteriales</taxon>
        <taxon>Oscillospiraceae</taxon>
        <taxon>Ruminococcus</taxon>
    </lineage>
</organism>
<proteinExistence type="predicted"/>
<accession>D4LC85</accession>
<reference evidence="2" key="2">
    <citation type="submission" date="2010-03" db="EMBL/GenBank/DDBJ databases">
        <authorList>
            <person name="Pajon A."/>
        </authorList>
    </citation>
    <scope>NUCLEOTIDE SEQUENCE</scope>
    <source>
        <strain evidence="2">Type strain: 18P13</strain>
    </source>
</reference>
<protein>
    <submittedName>
        <fullName evidence="2">Uncharacterized protein</fullName>
    </submittedName>
</protein>
<gene>
    <name evidence="2" type="ordered locus">RUM_10760</name>
</gene>
<evidence type="ECO:0000313" key="2">
    <source>
        <dbReference type="EMBL" id="CBL17230.1"/>
    </source>
</evidence>